<proteinExistence type="predicted"/>
<name>A0A5K1IJI4_9ACTN</name>
<dbReference type="AlphaFoldDB" id="A0A5K1IJI4"/>
<dbReference type="EMBL" id="CABWIH010000019">
    <property type="protein sequence ID" value="VWL86729.1"/>
    <property type="molecule type" value="Genomic_DNA"/>
</dbReference>
<evidence type="ECO:0000313" key="2">
    <source>
        <dbReference type="EMBL" id="VWL86729.1"/>
    </source>
</evidence>
<evidence type="ECO:0000256" key="1">
    <source>
        <dbReference type="SAM" id="MobiDB-lite"/>
    </source>
</evidence>
<feature type="region of interest" description="Disordered" evidence="1">
    <location>
        <begin position="1"/>
        <end position="23"/>
    </location>
</feature>
<protein>
    <submittedName>
        <fullName evidence="2">Uncharacterized protein</fullName>
    </submittedName>
</protein>
<reference evidence="2 3" key="1">
    <citation type="submission" date="2019-10" db="EMBL/GenBank/DDBJ databases">
        <authorList>
            <person name="Wolf R A."/>
        </authorList>
    </citation>
    <scope>NUCLEOTIDE SEQUENCE [LARGE SCALE GENOMIC DNA]</scope>
    <source>
        <strain evidence="2">Collinsella_aerofaciens_AK_138A</strain>
    </source>
</reference>
<evidence type="ECO:0000313" key="3">
    <source>
        <dbReference type="Proteomes" id="UP000330807"/>
    </source>
</evidence>
<sequence>MDTACHRGKKPEVRGKIKISRPDPGFTLQRPAVLLTKSGLCSEVSDFSPHFRKTRQRRASRSENRYEFRWKNNLLNAKTAFRRFPRTKPDVPSQGLITVGTLRKNPISVNPLPASRSELRLSSNASVKLHVSRKTPATTSFPNRDVSFDRTNLTSEQKEGRRINPLQVSPEGLHCNCLYSSR</sequence>
<accession>A0A5K1IJI4</accession>
<dbReference type="Proteomes" id="UP000330807">
    <property type="component" value="Unassembled WGS sequence"/>
</dbReference>
<gene>
    <name evidence="2" type="ORF">LMKDKBCB_00846</name>
</gene>
<organism evidence="2 3">
    <name type="scientific">Collinsella aerofaciens</name>
    <dbReference type="NCBI Taxonomy" id="74426"/>
    <lineage>
        <taxon>Bacteria</taxon>
        <taxon>Bacillati</taxon>
        <taxon>Actinomycetota</taxon>
        <taxon>Coriobacteriia</taxon>
        <taxon>Coriobacteriales</taxon>
        <taxon>Coriobacteriaceae</taxon>
        <taxon>Collinsella</taxon>
    </lineage>
</organism>